<keyword evidence="20" id="KW-1185">Reference proteome</keyword>
<evidence type="ECO:0000256" key="5">
    <source>
        <dbReference type="ARBA" id="ARBA00013177"/>
    </source>
</evidence>
<evidence type="ECO:0000256" key="2">
    <source>
        <dbReference type="ARBA" id="ARBA00004613"/>
    </source>
</evidence>
<dbReference type="GO" id="GO:0050660">
    <property type="term" value="F:flavin adenine dinucleotide binding"/>
    <property type="evidence" value="ECO:0007669"/>
    <property type="project" value="InterPro"/>
</dbReference>
<dbReference type="OMA" id="FPYPRGK"/>
<keyword evidence="8 16" id="KW-0274">FAD</keyword>
<dbReference type="AlphaFoldDB" id="A8NIE4"/>
<dbReference type="GO" id="GO:0005576">
    <property type="term" value="C:extracellular region"/>
    <property type="evidence" value="ECO:0007669"/>
    <property type="project" value="UniProtKB-SubCell"/>
</dbReference>
<keyword evidence="17" id="KW-0732">Signal</keyword>
<evidence type="ECO:0000256" key="12">
    <source>
        <dbReference type="ARBA" id="ARBA00034029"/>
    </source>
</evidence>
<comment type="catalytic activity">
    <reaction evidence="13">
        <text>a pyranoside + acceptor = a pyranosid-3-ulose + reduced acceptor.</text>
        <dbReference type="EC" id="1.1.99.29"/>
    </reaction>
</comment>
<dbReference type="SUPFAM" id="SSF54373">
    <property type="entry name" value="FAD-linked reductases, C-terminal domain"/>
    <property type="match status" value="1"/>
</dbReference>
<comment type="similarity">
    <text evidence="3">Belongs to the GMC oxidoreductase family.</text>
</comment>
<feature type="signal peptide" evidence="17">
    <location>
        <begin position="1"/>
        <end position="22"/>
    </location>
</feature>
<dbReference type="SUPFAM" id="SSF51905">
    <property type="entry name" value="FAD/NAD(P)-binding domain"/>
    <property type="match status" value="1"/>
</dbReference>
<comment type="subunit">
    <text evidence="4">Monomer.</text>
</comment>
<dbReference type="eggNOG" id="KOG1238">
    <property type="taxonomic scope" value="Eukaryota"/>
</dbReference>
<comment type="catalytic activity">
    <reaction evidence="11">
        <text>pyranose + acceptor = pyranos-2,3-diulose + reduced acceptor.</text>
        <dbReference type="EC" id="1.1.99.29"/>
    </reaction>
</comment>
<proteinExistence type="inferred from homology"/>
<evidence type="ECO:0000256" key="17">
    <source>
        <dbReference type="SAM" id="SignalP"/>
    </source>
</evidence>
<protein>
    <recommendedName>
        <fullName evidence="5">pyranose dehydrogenase (acceptor)</fullName>
        <ecNumber evidence="5">1.1.99.29</ecNumber>
    </recommendedName>
</protein>
<evidence type="ECO:0000256" key="15">
    <source>
        <dbReference type="PIRSR" id="PIRSR000137-1"/>
    </source>
</evidence>
<evidence type="ECO:0000256" key="11">
    <source>
        <dbReference type="ARBA" id="ARBA00034010"/>
    </source>
</evidence>
<comment type="catalytic activity">
    <reaction evidence="14">
        <text>a pyranoside + acceptor = a pyranosid-3,4-diulose + reduced acceptor.</text>
        <dbReference type="EC" id="1.1.99.29"/>
    </reaction>
</comment>
<evidence type="ECO:0000256" key="10">
    <source>
        <dbReference type="ARBA" id="ARBA00033986"/>
    </source>
</evidence>
<dbReference type="InterPro" id="IPR036188">
    <property type="entry name" value="FAD/NAD-bd_sf"/>
</dbReference>
<dbReference type="InterPro" id="IPR007867">
    <property type="entry name" value="GMC_OxRtase_C"/>
</dbReference>
<organism evidence="19 20">
    <name type="scientific">Coprinopsis cinerea (strain Okayama-7 / 130 / ATCC MYA-4618 / FGSC 9003)</name>
    <name type="common">Inky cap fungus</name>
    <name type="synonym">Hormographiella aspergillata</name>
    <dbReference type="NCBI Taxonomy" id="240176"/>
    <lineage>
        <taxon>Eukaryota</taxon>
        <taxon>Fungi</taxon>
        <taxon>Dikarya</taxon>
        <taxon>Basidiomycota</taxon>
        <taxon>Agaricomycotina</taxon>
        <taxon>Agaricomycetes</taxon>
        <taxon>Agaricomycetidae</taxon>
        <taxon>Agaricales</taxon>
        <taxon>Agaricineae</taxon>
        <taxon>Psathyrellaceae</taxon>
        <taxon>Coprinopsis</taxon>
    </lineage>
</organism>
<evidence type="ECO:0000256" key="4">
    <source>
        <dbReference type="ARBA" id="ARBA00011245"/>
    </source>
</evidence>
<feature type="domain" description="Glucose-methanol-choline oxidoreductase N-terminal" evidence="18">
    <location>
        <begin position="313"/>
        <end position="327"/>
    </location>
</feature>
<comment type="cofactor">
    <cofactor evidence="1 16">
        <name>FAD</name>
        <dbReference type="ChEBI" id="CHEBI:57692"/>
    </cofactor>
</comment>
<dbReference type="OrthoDB" id="269227at2759"/>
<evidence type="ECO:0000256" key="1">
    <source>
        <dbReference type="ARBA" id="ARBA00001974"/>
    </source>
</evidence>
<comment type="catalytic activity">
    <reaction evidence="10">
        <text>pyranose + acceptor = pyranos-2-ulose + reduced acceptor.</text>
        <dbReference type="EC" id="1.1.99.29"/>
    </reaction>
</comment>
<keyword evidence="6" id="KW-0964">Secreted</keyword>
<feature type="chain" id="PRO_5002724294" description="pyranose dehydrogenase (acceptor)" evidence="17">
    <location>
        <begin position="23"/>
        <end position="606"/>
    </location>
</feature>
<comment type="function">
    <text evidence="9">Catalyzes the single-oxidation or sequential double oxidation reaction of carbohydrates primarily at carbon-2 and/or carbon-3 with the concomitant reduction of the flavin. The enzyme exhibits a broad sugar substrate specificity, oxidizing different aldopyranoses to the corresponding C-1, C-2, C-3 or C-1,2, C-2,3 and C-3,4 (di)dehydro sugars with substrate-specific regioselectivity. Accepts only a narrow range of electron acceptors such as substituted benzoquinones and complexed metal ions and reacts extremely slowly with O(2) as acceptor. May play a role in the natural recycling of plant matter by oxidizing all major monosaccharides in lignocellulose and by reducing quinone compounds or reactive radical species generated during lignin depolymerization.</text>
</comment>
<dbReference type="PANTHER" id="PTHR11552:SF147">
    <property type="entry name" value="CHOLINE DEHYDROGENASE, MITOCHONDRIAL"/>
    <property type="match status" value="1"/>
</dbReference>
<evidence type="ECO:0000256" key="9">
    <source>
        <dbReference type="ARBA" id="ARBA00024699"/>
    </source>
</evidence>
<reference evidence="19 20" key="1">
    <citation type="journal article" date="2010" name="Proc. Natl. Acad. Sci. U.S.A.">
        <title>Insights into evolution of multicellular fungi from the assembled chromosomes of the mushroom Coprinopsis cinerea (Coprinus cinereus).</title>
        <authorList>
            <person name="Stajich J.E."/>
            <person name="Wilke S.K."/>
            <person name="Ahren D."/>
            <person name="Au C.H."/>
            <person name="Birren B.W."/>
            <person name="Borodovsky M."/>
            <person name="Burns C."/>
            <person name="Canback B."/>
            <person name="Casselton L.A."/>
            <person name="Cheng C.K."/>
            <person name="Deng J."/>
            <person name="Dietrich F.S."/>
            <person name="Fargo D.C."/>
            <person name="Farman M.L."/>
            <person name="Gathman A.C."/>
            <person name="Goldberg J."/>
            <person name="Guigo R."/>
            <person name="Hoegger P.J."/>
            <person name="Hooker J.B."/>
            <person name="Huggins A."/>
            <person name="James T.Y."/>
            <person name="Kamada T."/>
            <person name="Kilaru S."/>
            <person name="Kodira C."/>
            <person name="Kues U."/>
            <person name="Kupfer D."/>
            <person name="Kwan H.S."/>
            <person name="Lomsadze A."/>
            <person name="Li W."/>
            <person name="Lilly W.W."/>
            <person name="Ma L.J."/>
            <person name="Mackey A.J."/>
            <person name="Manning G."/>
            <person name="Martin F."/>
            <person name="Muraguchi H."/>
            <person name="Natvig D.O."/>
            <person name="Palmerini H."/>
            <person name="Ramesh M.A."/>
            <person name="Rehmeyer C.J."/>
            <person name="Roe B.A."/>
            <person name="Shenoy N."/>
            <person name="Stanke M."/>
            <person name="Ter-Hovhannisyan V."/>
            <person name="Tunlid A."/>
            <person name="Velagapudi R."/>
            <person name="Vision T.J."/>
            <person name="Zeng Q."/>
            <person name="Zolan M.E."/>
            <person name="Pukkila P.J."/>
        </authorList>
    </citation>
    <scope>NUCLEOTIDE SEQUENCE [LARGE SCALE GENOMIC DNA]</scope>
    <source>
        <strain evidence="20">Okayama-7 / 130 / ATCC MYA-4618 / FGSC 9003</strain>
    </source>
</reference>
<dbReference type="KEGG" id="cci:CC1G_01658"/>
<comment type="caution">
    <text evidence="19">The sequence shown here is derived from an EMBL/GenBank/DDBJ whole genome shotgun (WGS) entry which is preliminary data.</text>
</comment>
<dbReference type="Pfam" id="PF00732">
    <property type="entry name" value="GMC_oxred_N"/>
    <property type="match status" value="1"/>
</dbReference>
<feature type="binding site" evidence="16">
    <location>
        <begin position="130"/>
        <end position="133"/>
    </location>
    <ligand>
        <name>FAD</name>
        <dbReference type="ChEBI" id="CHEBI:57692"/>
    </ligand>
</feature>
<dbReference type="EMBL" id="AACS02000010">
    <property type="protein sequence ID" value="EAU88011.2"/>
    <property type="molecule type" value="Genomic_DNA"/>
</dbReference>
<name>A8NIE4_COPC7</name>
<dbReference type="GeneID" id="6010485"/>
<dbReference type="Gene3D" id="3.30.560.10">
    <property type="entry name" value="Glucose Oxidase, domain 3"/>
    <property type="match status" value="1"/>
</dbReference>
<sequence length="606" mass="64808">MPTSAGLRLVLSSLLLLPSAFGALLTDPSQLRGDRTYDYVIVGAGNAGNVIAERISAGPHPKSVLVLEAGVSDEGVLAAQVPFLGPTLTPGTFRRTPFDWNYTVAPQEGLDGRTFPFPRGKMLGGCSSVNYMVHHFGSSEDYNKLARDSGDNGWSWSSIKKYIFKHEKIVPPADNSDTDGKFLPQFHGTGGTVSVSLPGNSQSIDAKVIATTDELPEFPFNPDQGHGNGQVLGMGWTQNSIGEGARSSSSTTYLKEALKRPHVDVLINAHVTKLVTTRKKRGRPVFDKVQFASGPGAPVTTVTARREIILSAGAFGTPQILLLSGIGPKTDLDVLGIPTVIHNPSVGQNLSDHVLLPNIFNVRGQDTLDQIIRGDPNVVPGVLDQWTTSRSGPLANGVTNNLGFFRLPANSSIFNSVSDPATGPTASHWEMIVINFYLNPFGPPIPPAGTFMTLISALISPTSRGFVRLASADPFTAPIIDPKFLTTQFDIFALREAVRATKRFVTASVWNDYVISPWGGLAQTSDEGIDAYVRQQSTTVYHPVGTAAISPRGANYGVVDPDLKLKGAEGVRIADASVWPFLPNAHTQGPVYLLAERAADLILGRA</sequence>
<dbReference type="InterPro" id="IPR000172">
    <property type="entry name" value="GMC_OxRdtase_N"/>
</dbReference>
<evidence type="ECO:0000256" key="16">
    <source>
        <dbReference type="PIRSR" id="PIRSR000137-2"/>
    </source>
</evidence>
<comment type="subcellular location">
    <subcellularLocation>
        <location evidence="2">Secreted</location>
    </subcellularLocation>
</comment>
<dbReference type="PIRSF" id="PIRSF000137">
    <property type="entry name" value="Alcohol_oxidase"/>
    <property type="match status" value="1"/>
</dbReference>
<dbReference type="RefSeq" id="XP_001833981.2">
    <property type="nucleotide sequence ID" value="XM_001833929.2"/>
</dbReference>
<dbReference type="EC" id="1.1.99.29" evidence="5"/>
<dbReference type="GO" id="GO:0033718">
    <property type="term" value="F:pyranose dehydrogenase (acceptor) activity"/>
    <property type="evidence" value="ECO:0007669"/>
    <property type="project" value="UniProtKB-EC"/>
</dbReference>
<dbReference type="VEuPathDB" id="FungiDB:CC1G_01658"/>
<dbReference type="InParanoid" id="A8NIE4"/>
<dbReference type="InterPro" id="IPR012132">
    <property type="entry name" value="GMC_OxRdtase"/>
</dbReference>
<keyword evidence="7" id="KW-0285">Flavoprotein</keyword>
<dbReference type="Proteomes" id="UP000001861">
    <property type="component" value="Unassembled WGS sequence"/>
</dbReference>
<evidence type="ECO:0000256" key="7">
    <source>
        <dbReference type="ARBA" id="ARBA00022630"/>
    </source>
</evidence>
<evidence type="ECO:0000256" key="13">
    <source>
        <dbReference type="ARBA" id="ARBA00034050"/>
    </source>
</evidence>
<accession>A8NIE4</accession>
<evidence type="ECO:0000259" key="18">
    <source>
        <dbReference type="PROSITE" id="PS00624"/>
    </source>
</evidence>
<evidence type="ECO:0000256" key="14">
    <source>
        <dbReference type="ARBA" id="ARBA00034059"/>
    </source>
</evidence>
<feature type="binding site" evidence="16">
    <location>
        <position position="271"/>
    </location>
    <ligand>
        <name>FAD</name>
        <dbReference type="ChEBI" id="CHEBI:57692"/>
    </ligand>
</feature>
<gene>
    <name evidence="19" type="ORF">CC1G_01658</name>
</gene>
<comment type="catalytic activity">
    <reaction evidence="12">
        <text>pyranose + acceptor = pyranos-3-ulose + reduced acceptor.</text>
        <dbReference type="EC" id="1.1.99.29"/>
    </reaction>
</comment>
<feature type="active site" description="Proton acceptor" evidence="15">
    <location>
        <position position="586"/>
    </location>
</feature>
<evidence type="ECO:0000256" key="8">
    <source>
        <dbReference type="ARBA" id="ARBA00022827"/>
    </source>
</evidence>
<evidence type="ECO:0000313" key="19">
    <source>
        <dbReference type="EMBL" id="EAU88011.2"/>
    </source>
</evidence>
<feature type="active site" description="Proton donor" evidence="15">
    <location>
        <position position="542"/>
    </location>
</feature>
<evidence type="ECO:0000256" key="3">
    <source>
        <dbReference type="ARBA" id="ARBA00010790"/>
    </source>
</evidence>
<dbReference type="PROSITE" id="PS00624">
    <property type="entry name" value="GMC_OXRED_2"/>
    <property type="match status" value="1"/>
</dbReference>
<evidence type="ECO:0000313" key="20">
    <source>
        <dbReference type="Proteomes" id="UP000001861"/>
    </source>
</evidence>
<dbReference type="HOGENOM" id="CLU_002865_6_3_1"/>
<dbReference type="Pfam" id="PF05199">
    <property type="entry name" value="GMC_oxred_C"/>
    <property type="match status" value="1"/>
</dbReference>
<dbReference type="PANTHER" id="PTHR11552">
    <property type="entry name" value="GLUCOSE-METHANOL-CHOLINE GMC OXIDOREDUCTASE"/>
    <property type="match status" value="1"/>
</dbReference>
<dbReference type="Gene3D" id="3.50.50.60">
    <property type="entry name" value="FAD/NAD(P)-binding domain"/>
    <property type="match status" value="1"/>
</dbReference>
<evidence type="ECO:0000256" key="6">
    <source>
        <dbReference type="ARBA" id="ARBA00022525"/>
    </source>
</evidence>